<sequence length="203" mass="23904">MQKALLWTCTLGMLFLSGFWISYASTTHTKNLIPEVKFFTSSNQEKIEVDSSSIERNEEQPSLESPGVAESEIDAPETKKRSSVITYNSKAYAASNAYQKKRREAKARGVQFQQKMKEMEAEKQRQERQYYLSVVLPQQQQAAQQRFNNFTKIREQMQTQEMINLQRESNYLQRNQNSLQGTQNNLLQQQIMERQFDRYRPRP</sequence>
<evidence type="ECO:0000256" key="2">
    <source>
        <dbReference type="SAM" id="MobiDB-lite"/>
    </source>
</evidence>
<dbReference type="EMBL" id="CP042910">
    <property type="protein sequence ID" value="QEG15544.1"/>
    <property type="molecule type" value="Genomic_DNA"/>
</dbReference>
<dbReference type="RefSeq" id="WP_149302496.1">
    <property type="nucleotide sequence ID" value="NZ_CP042910.1"/>
</dbReference>
<evidence type="ECO:0000256" key="1">
    <source>
        <dbReference type="SAM" id="Coils"/>
    </source>
</evidence>
<evidence type="ECO:0000313" key="4">
    <source>
        <dbReference type="Proteomes" id="UP000322887"/>
    </source>
</evidence>
<gene>
    <name evidence="3" type="ORF">GmarT_13850</name>
</gene>
<feature type="coiled-coil region" evidence="1">
    <location>
        <begin position="102"/>
        <end position="129"/>
    </location>
</feature>
<organism evidence="3 4">
    <name type="scientific">Gimesia maris</name>
    <dbReference type="NCBI Taxonomy" id="122"/>
    <lineage>
        <taxon>Bacteria</taxon>
        <taxon>Pseudomonadati</taxon>
        <taxon>Planctomycetota</taxon>
        <taxon>Planctomycetia</taxon>
        <taxon>Planctomycetales</taxon>
        <taxon>Planctomycetaceae</taxon>
        <taxon>Gimesia</taxon>
    </lineage>
</organism>
<dbReference type="GeneID" id="98646022"/>
<evidence type="ECO:0000313" key="3">
    <source>
        <dbReference type="EMBL" id="QEG15544.1"/>
    </source>
</evidence>
<protein>
    <submittedName>
        <fullName evidence="3">Uncharacterized protein</fullName>
    </submittedName>
</protein>
<keyword evidence="1" id="KW-0175">Coiled coil</keyword>
<name>A0ABX5YIT8_9PLAN</name>
<proteinExistence type="predicted"/>
<dbReference type="Proteomes" id="UP000322887">
    <property type="component" value="Chromosome"/>
</dbReference>
<feature type="compositionally biased region" description="Basic and acidic residues" evidence="2">
    <location>
        <begin position="49"/>
        <end position="59"/>
    </location>
</feature>
<reference evidence="3 4" key="1">
    <citation type="submission" date="2019-08" db="EMBL/GenBank/DDBJ databases">
        <title>Deep-cultivation of Planctomycetes and their phenomic and genomic characterization uncovers novel biology.</title>
        <authorList>
            <person name="Wiegand S."/>
            <person name="Jogler M."/>
            <person name="Boedeker C."/>
            <person name="Pinto D."/>
            <person name="Vollmers J."/>
            <person name="Rivas-Marin E."/>
            <person name="Kohn T."/>
            <person name="Peeters S.H."/>
            <person name="Heuer A."/>
            <person name="Rast P."/>
            <person name="Oberbeckmann S."/>
            <person name="Bunk B."/>
            <person name="Jeske O."/>
            <person name="Meyerdierks A."/>
            <person name="Storesund J.E."/>
            <person name="Kallscheuer N."/>
            <person name="Luecker S."/>
            <person name="Lage O.M."/>
            <person name="Pohl T."/>
            <person name="Merkel B.J."/>
            <person name="Hornburger P."/>
            <person name="Mueller R.-W."/>
            <person name="Bruemmer F."/>
            <person name="Labrenz M."/>
            <person name="Spormann A.M."/>
            <person name="Op den Camp H."/>
            <person name="Overmann J."/>
            <person name="Amann R."/>
            <person name="Jetten M.S.M."/>
            <person name="Mascher T."/>
            <person name="Medema M.H."/>
            <person name="Devos D.P."/>
            <person name="Kaster A.-K."/>
            <person name="Ovreas L."/>
            <person name="Rohde M."/>
            <person name="Galperin M.Y."/>
            <person name="Jogler C."/>
        </authorList>
    </citation>
    <scope>NUCLEOTIDE SEQUENCE [LARGE SCALE GENOMIC DNA]</scope>
    <source>
        <strain evidence="3 4">DSM 8797</strain>
    </source>
</reference>
<feature type="region of interest" description="Disordered" evidence="2">
    <location>
        <begin position="49"/>
        <end position="81"/>
    </location>
</feature>
<accession>A0ABX5YIT8</accession>
<keyword evidence="4" id="KW-1185">Reference proteome</keyword>